<feature type="non-terminal residue" evidence="1">
    <location>
        <position position="1"/>
    </location>
</feature>
<dbReference type="Proteomes" id="UP000325440">
    <property type="component" value="Unassembled WGS sequence"/>
</dbReference>
<gene>
    <name evidence="1" type="ORF">CINCED_3A003961</name>
</gene>
<organism evidence="1 2">
    <name type="scientific">Cinara cedri</name>
    <dbReference type="NCBI Taxonomy" id="506608"/>
    <lineage>
        <taxon>Eukaryota</taxon>
        <taxon>Metazoa</taxon>
        <taxon>Ecdysozoa</taxon>
        <taxon>Arthropoda</taxon>
        <taxon>Hexapoda</taxon>
        <taxon>Insecta</taxon>
        <taxon>Pterygota</taxon>
        <taxon>Neoptera</taxon>
        <taxon>Paraneoptera</taxon>
        <taxon>Hemiptera</taxon>
        <taxon>Sternorrhyncha</taxon>
        <taxon>Aphidomorpha</taxon>
        <taxon>Aphidoidea</taxon>
        <taxon>Aphididae</taxon>
        <taxon>Lachninae</taxon>
        <taxon>Cinara</taxon>
    </lineage>
</organism>
<dbReference type="InterPro" id="IPR027304">
    <property type="entry name" value="Trigger_fact/SurA_dom_sf"/>
</dbReference>
<evidence type="ECO:0000313" key="2">
    <source>
        <dbReference type="Proteomes" id="UP000325440"/>
    </source>
</evidence>
<dbReference type="AlphaFoldDB" id="A0A5E4N690"/>
<dbReference type="EMBL" id="CABPRJ010001638">
    <property type="protein sequence ID" value="VVC39103.1"/>
    <property type="molecule type" value="Genomic_DNA"/>
</dbReference>
<proteinExistence type="predicted"/>
<accession>A0A5E4N690</accession>
<protein>
    <submittedName>
        <fullName evidence="1">Trigger factor/SurA domain</fullName>
    </submittedName>
</protein>
<dbReference type="OrthoDB" id="8078379at2759"/>
<name>A0A5E4N690_9HEMI</name>
<keyword evidence="2" id="KW-1185">Reference proteome</keyword>
<reference evidence="1 2" key="1">
    <citation type="submission" date="2019-08" db="EMBL/GenBank/DDBJ databases">
        <authorList>
            <person name="Alioto T."/>
            <person name="Alioto T."/>
            <person name="Gomez Garrido J."/>
        </authorList>
    </citation>
    <scope>NUCLEOTIDE SEQUENCE [LARGE SCALE GENOMIC DNA]</scope>
</reference>
<sequence length="191" mass="22269">NFKLKAEEVSQYTKKHDIDLKGLTKQMRYQLLWNKIIEARIVPFIHGVSDEEVDNTRRQKVLNSTLSLKQIIVKDSDGALENLKKQQANCSNFNKLTNDLKLPSIKEFKIKMRDLNPELQVLFNKTSINEIVEIKEGSTARLIMLCNIESDKIDIEAIKQGIYQQKIMKQSSMLFDEIRKNAIVNYHKNFK</sequence>
<evidence type="ECO:0000313" key="1">
    <source>
        <dbReference type="EMBL" id="VVC39103.1"/>
    </source>
</evidence>
<dbReference type="SUPFAM" id="SSF109998">
    <property type="entry name" value="Triger factor/SurA peptide-binding domain-like"/>
    <property type="match status" value="1"/>
</dbReference>